<organism evidence="1 2">
    <name type="scientific">Hamiltosporidium magnivora</name>
    <dbReference type="NCBI Taxonomy" id="148818"/>
    <lineage>
        <taxon>Eukaryota</taxon>
        <taxon>Fungi</taxon>
        <taxon>Fungi incertae sedis</taxon>
        <taxon>Microsporidia</taxon>
        <taxon>Dubosqiidae</taxon>
        <taxon>Hamiltosporidium</taxon>
    </lineage>
</organism>
<dbReference type="VEuPathDB" id="MicrosporidiaDB:CWI36_2419p0010"/>
<accession>A0A4V2JU11</accession>
<dbReference type="Proteomes" id="UP000291404">
    <property type="component" value="Unassembled WGS sequence"/>
</dbReference>
<dbReference type="AlphaFoldDB" id="A0A4V2JU11"/>
<dbReference type="EMBL" id="PITI01002419">
    <property type="protein sequence ID" value="TBT98371.1"/>
    <property type="molecule type" value="Genomic_DNA"/>
</dbReference>
<protein>
    <submittedName>
        <fullName evidence="1">Uncharacterized protein</fullName>
    </submittedName>
</protein>
<sequence>MHKQLTPTLKQVNNQEYSIKQLNKTKVLSPILYGVTTVKEQTKNINEESDLEEGIQC</sequence>
<gene>
    <name evidence="1" type="ORF">CWI36_2419p0010</name>
</gene>
<proteinExistence type="predicted"/>
<keyword evidence="2" id="KW-1185">Reference proteome</keyword>
<name>A0A4V2JU11_9MICR</name>
<evidence type="ECO:0000313" key="1">
    <source>
        <dbReference type="EMBL" id="TBT98371.1"/>
    </source>
</evidence>
<evidence type="ECO:0000313" key="2">
    <source>
        <dbReference type="Proteomes" id="UP000291404"/>
    </source>
</evidence>
<comment type="caution">
    <text evidence="1">The sequence shown here is derived from an EMBL/GenBank/DDBJ whole genome shotgun (WGS) entry which is preliminary data.</text>
</comment>
<reference evidence="1 2" key="1">
    <citation type="submission" date="2017-12" db="EMBL/GenBank/DDBJ databases">
        <authorList>
            <person name="Pombert J.-F."/>
            <person name="Haag K.L."/>
            <person name="Ebert D."/>
        </authorList>
    </citation>
    <scope>NUCLEOTIDE SEQUENCE [LARGE SCALE GENOMIC DNA]</scope>
    <source>
        <strain evidence="1">BE-OM-2</strain>
    </source>
</reference>